<comment type="caution">
    <text evidence="1">The sequence shown here is derived from an EMBL/GenBank/DDBJ whole genome shotgun (WGS) entry which is preliminary data.</text>
</comment>
<dbReference type="Proteomes" id="UP000279275">
    <property type="component" value="Unassembled WGS sequence"/>
</dbReference>
<keyword evidence="2" id="KW-1185">Reference proteome</keyword>
<organism evidence="1 2">
    <name type="scientific">Nocardia stercoris</name>
    <dbReference type="NCBI Taxonomy" id="2483361"/>
    <lineage>
        <taxon>Bacteria</taxon>
        <taxon>Bacillati</taxon>
        <taxon>Actinomycetota</taxon>
        <taxon>Actinomycetes</taxon>
        <taxon>Mycobacteriales</taxon>
        <taxon>Nocardiaceae</taxon>
        <taxon>Nocardia</taxon>
    </lineage>
</organism>
<evidence type="ECO:0000313" key="1">
    <source>
        <dbReference type="EMBL" id="RMI32688.1"/>
    </source>
</evidence>
<dbReference type="EMBL" id="RFFH01000004">
    <property type="protein sequence ID" value="RMI32688.1"/>
    <property type="molecule type" value="Genomic_DNA"/>
</dbReference>
<evidence type="ECO:0000313" key="2">
    <source>
        <dbReference type="Proteomes" id="UP000279275"/>
    </source>
</evidence>
<sequence>MTTAGAALVYPTFELSPEAVVAIEAVGIPRQHVFGKVNSVFPVAHRIDVPVALADNDFRALLYVHQLLQRDTRIDTVIVPDHEAVADPDRPLISFGLSSNDVTHMVLELPNPMFSVENATRGNEFLEYVQLADGRVFSSSYQRNVGLIVRLRPSPQLYPHRWWFLCAGLGPRGTSGAAWLLATHWRMLQQRVGDNQFVAVISCRTFSDQTTVLEHLYIDDRKDGLE</sequence>
<gene>
    <name evidence="1" type="ORF">EBN03_12025</name>
</gene>
<protein>
    <submittedName>
        <fullName evidence="1">Uncharacterized protein</fullName>
    </submittedName>
</protein>
<reference evidence="1 2" key="1">
    <citation type="submission" date="2018-10" db="EMBL/GenBank/DDBJ databases">
        <title>Isolation from cow dung.</title>
        <authorList>
            <person name="Ling L."/>
        </authorList>
    </citation>
    <scope>NUCLEOTIDE SEQUENCE [LARGE SCALE GENOMIC DNA]</scope>
    <source>
        <strain evidence="1 2">NEAU-LL90</strain>
    </source>
</reference>
<proteinExistence type="predicted"/>
<accession>A0A3M2LDC0</accession>
<name>A0A3M2LDC0_9NOCA</name>
<dbReference type="AlphaFoldDB" id="A0A3M2LDC0"/>